<evidence type="ECO:0000313" key="1">
    <source>
        <dbReference type="EMBL" id="KAI3705735.1"/>
    </source>
</evidence>
<accession>A0ACB9A807</accession>
<sequence length="339" mass="37760">MMINNMDHSISSSPAFSNCHHTATCSGKLDVTLALRRRSDLRRLKVLSTGDDCLLKRRRFENLDHDSPQHSCVMGRRREMEDAVSVELGFVNEDSRKFDFYGVYDGHGGSRVANACRERLHKVLGAEMEIGNGSMKEMDWERLMVESFAKMDEEVNETDIAGSMGSTAVVAVVGDEEIVVANCGDSRAVFSRGGAAVPLSYDHKPDRPDELERIERSGGRVVNWNGPRVMGVLATSRSIGDRQLNPYVIAKPEVIVKKREDRDEFMILASDGLWDVISNDMACHVVRKCLDGSIICQRRSQQMNDTRYRMTNAATVLTGLAMARGSNDNISVIVVNLKD</sequence>
<dbReference type="EMBL" id="CM042042">
    <property type="protein sequence ID" value="KAI3705735.1"/>
    <property type="molecule type" value="Genomic_DNA"/>
</dbReference>
<reference evidence="2" key="1">
    <citation type="journal article" date="2022" name="Mol. Ecol. Resour.">
        <title>The genomes of chicory, endive, great burdock and yacon provide insights into Asteraceae palaeo-polyploidization history and plant inulin production.</title>
        <authorList>
            <person name="Fan W."/>
            <person name="Wang S."/>
            <person name="Wang H."/>
            <person name="Wang A."/>
            <person name="Jiang F."/>
            <person name="Liu H."/>
            <person name="Zhao H."/>
            <person name="Xu D."/>
            <person name="Zhang Y."/>
        </authorList>
    </citation>
    <scope>NUCLEOTIDE SEQUENCE [LARGE SCALE GENOMIC DNA]</scope>
    <source>
        <strain evidence="2">cv. Yunnan</strain>
    </source>
</reference>
<comment type="caution">
    <text evidence="1">The sequence shown here is derived from an EMBL/GenBank/DDBJ whole genome shotgun (WGS) entry which is preliminary data.</text>
</comment>
<gene>
    <name evidence="1" type="ORF">L1987_75976</name>
</gene>
<proteinExistence type="predicted"/>
<reference evidence="1 2" key="2">
    <citation type="journal article" date="2022" name="Mol. Ecol. Resour.">
        <title>The genomes of chicory, endive, great burdock and yacon provide insights into Asteraceae paleo-polyploidization history and plant inulin production.</title>
        <authorList>
            <person name="Fan W."/>
            <person name="Wang S."/>
            <person name="Wang H."/>
            <person name="Wang A."/>
            <person name="Jiang F."/>
            <person name="Liu H."/>
            <person name="Zhao H."/>
            <person name="Xu D."/>
            <person name="Zhang Y."/>
        </authorList>
    </citation>
    <scope>NUCLEOTIDE SEQUENCE [LARGE SCALE GENOMIC DNA]</scope>
    <source>
        <strain evidence="2">cv. Yunnan</strain>
        <tissue evidence="1">Leaves</tissue>
    </source>
</reference>
<organism evidence="1 2">
    <name type="scientific">Smallanthus sonchifolius</name>
    <dbReference type="NCBI Taxonomy" id="185202"/>
    <lineage>
        <taxon>Eukaryota</taxon>
        <taxon>Viridiplantae</taxon>
        <taxon>Streptophyta</taxon>
        <taxon>Embryophyta</taxon>
        <taxon>Tracheophyta</taxon>
        <taxon>Spermatophyta</taxon>
        <taxon>Magnoliopsida</taxon>
        <taxon>eudicotyledons</taxon>
        <taxon>Gunneridae</taxon>
        <taxon>Pentapetalae</taxon>
        <taxon>asterids</taxon>
        <taxon>campanulids</taxon>
        <taxon>Asterales</taxon>
        <taxon>Asteraceae</taxon>
        <taxon>Asteroideae</taxon>
        <taxon>Heliantheae alliance</taxon>
        <taxon>Millerieae</taxon>
        <taxon>Smallanthus</taxon>
    </lineage>
</organism>
<evidence type="ECO:0000313" key="2">
    <source>
        <dbReference type="Proteomes" id="UP001056120"/>
    </source>
</evidence>
<keyword evidence="2" id="KW-1185">Reference proteome</keyword>
<name>A0ACB9A807_9ASTR</name>
<protein>
    <submittedName>
        <fullName evidence="1">Uncharacterized protein</fullName>
    </submittedName>
</protein>
<dbReference type="Proteomes" id="UP001056120">
    <property type="component" value="Linkage Group LG25"/>
</dbReference>